<dbReference type="AlphaFoldDB" id="A0A7C8IXM9"/>
<feature type="compositionally biased region" description="Basic and acidic residues" evidence="2">
    <location>
        <begin position="221"/>
        <end position="232"/>
    </location>
</feature>
<evidence type="ECO:0000313" key="3">
    <source>
        <dbReference type="EMBL" id="KAF2966159.1"/>
    </source>
</evidence>
<dbReference type="Proteomes" id="UP000481858">
    <property type="component" value="Unassembled WGS sequence"/>
</dbReference>
<sequence>MAAPSASPILPVLRFPISGQEGDSFLVEVSSNGSRPLDLKLTGSESTAVFLAKLRHKKIDEYKASPSPCTDDEWEQILTSTFVDLKPVPGIEVRADVQSDGTSVALSFRKNIQGITQRLGSINLDGNDRTEISPFDWCVSAIASRTKVTEELAAATAKIESLEKSIDELKAQLDDFIAAKEEDETLMLENGDDQDVHRNAGPSRSGKRKVPVKEEDESDDGFEKMDVDRRNPGDNSNTNSRPGSDSDGDEDRQLSTDNDATASDLDPDPDTDDEPPTVAEVKKKGAAPAGRITKPKASTSKPATRSSRTTRATTRKEAAAASDSENEDDDDEIPPPRVLPFMAAKKAAPPPKPADDDETPSDDDDSEL</sequence>
<feature type="region of interest" description="Disordered" evidence="2">
    <location>
        <begin position="187"/>
        <end position="368"/>
    </location>
</feature>
<protein>
    <recommendedName>
        <fullName evidence="5">Mitotic apparatus protein p62</fullName>
    </recommendedName>
</protein>
<gene>
    <name evidence="3" type="ORF">GQX73_g7406</name>
</gene>
<dbReference type="PANTHER" id="PTHR42067">
    <property type="entry name" value="YALI0C15378P"/>
    <property type="match status" value="1"/>
</dbReference>
<evidence type="ECO:0000313" key="4">
    <source>
        <dbReference type="Proteomes" id="UP000481858"/>
    </source>
</evidence>
<reference evidence="3 4" key="1">
    <citation type="submission" date="2019-12" db="EMBL/GenBank/DDBJ databases">
        <title>Draft genome sequence of the ascomycete Xylaria multiplex DSM 110363.</title>
        <authorList>
            <person name="Buettner E."/>
            <person name="Kellner H."/>
        </authorList>
    </citation>
    <scope>NUCLEOTIDE SEQUENCE [LARGE SCALE GENOMIC DNA]</scope>
    <source>
        <strain evidence="3 4">DSM 110363</strain>
    </source>
</reference>
<feature type="compositionally biased region" description="Acidic residues" evidence="2">
    <location>
        <begin position="265"/>
        <end position="275"/>
    </location>
</feature>
<evidence type="ECO:0000256" key="1">
    <source>
        <dbReference type="SAM" id="Coils"/>
    </source>
</evidence>
<organism evidence="3 4">
    <name type="scientific">Xylaria multiplex</name>
    <dbReference type="NCBI Taxonomy" id="323545"/>
    <lineage>
        <taxon>Eukaryota</taxon>
        <taxon>Fungi</taxon>
        <taxon>Dikarya</taxon>
        <taxon>Ascomycota</taxon>
        <taxon>Pezizomycotina</taxon>
        <taxon>Sordariomycetes</taxon>
        <taxon>Xylariomycetidae</taxon>
        <taxon>Xylariales</taxon>
        <taxon>Xylariaceae</taxon>
        <taxon>Xylaria</taxon>
    </lineage>
</organism>
<proteinExistence type="predicted"/>
<dbReference type="InParanoid" id="A0A7C8IXM9"/>
<comment type="caution">
    <text evidence="3">The sequence shown here is derived from an EMBL/GenBank/DDBJ whole genome shotgun (WGS) entry which is preliminary data.</text>
</comment>
<accession>A0A7C8IXM9</accession>
<feature type="compositionally biased region" description="Acidic residues" evidence="2">
    <location>
        <begin position="355"/>
        <end position="368"/>
    </location>
</feature>
<feature type="compositionally biased region" description="Low complexity" evidence="2">
    <location>
        <begin position="296"/>
        <end position="312"/>
    </location>
</feature>
<evidence type="ECO:0008006" key="5">
    <source>
        <dbReference type="Google" id="ProtNLM"/>
    </source>
</evidence>
<feature type="compositionally biased region" description="Acidic residues" evidence="2">
    <location>
        <begin position="324"/>
        <end position="333"/>
    </location>
</feature>
<dbReference type="EMBL" id="WUBL01000096">
    <property type="protein sequence ID" value="KAF2966159.1"/>
    <property type="molecule type" value="Genomic_DNA"/>
</dbReference>
<keyword evidence="4" id="KW-1185">Reference proteome</keyword>
<dbReference type="OrthoDB" id="8064436at2759"/>
<dbReference type="PANTHER" id="PTHR42067:SF1">
    <property type="entry name" value="MITOTIC APPARATUS PROTEIN P62"/>
    <property type="match status" value="1"/>
</dbReference>
<feature type="coiled-coil region" evidence="1">
    <location>
        <begin position="145"/>
        <end position="186"/>
    </location>
</feature>
<evidence type="ECO:0000256" key="2">
    <source>
        <dbReference type="SAM" id="MobiDB-lite"/>
    </source>
</evidence>
<feature type="compositionally biased region" description="Polar residues" evidence="2">
    <location>
        <begin position="233"/>
        <end position="243"/>
    </location>
</feature>
<name>A0A7C8IXM9_9PEZI</name>
<keyword evidence="1" id="KW-0175">Coiled coil</keyword>